<dbReference type="AlphaFoldDB" id="A0A915BAK1"/>
<dbReference type="Proteomes" id="UP000887569">
    <property type="component" value="Unplaced"/>
</dbReference>
<protein>
    <submittedName>
        <fullName evidence="2">Uncharacterized protein</fullName>
    </submittedName>
</protein>
<accession>A0A915BAK1</accession>
<evidence type="ECO:0000313" key="1">
    <source>
        <dbReference type="Proteomes" id="UP000887569"/>
    </source>
</evidence>
<keyword evidence="1" id="KW-1185">Reference proteome</keyword>
<dbReference type="WBParaSite" id="PgR030_g042_t01">
    <property type="protein sequence ID" value="PgR030_g042_t01"/>
    <property type="gene ID" value="PgR030_g042"/>
</dbReference>
<sequence length="49" mass="5206">MNAIVCLPFAMSRPSALRLNSASANTILRPTLSTLPSIRIVSPSCTGYI</sequence>
<evidence type="ECO:0000313" key="2">
    <source>
        <dbReference type="WBParaSite" id="PgR030_g042_t01"/>
    </source>
</evidence>
<name>A0A915BAK1_PARUN</name>
<reference evidence="2" key="1">
    <citation type="submission" date="2022-11" db="UniProtKB">
        <authorList>
            <consortium name="WormBaseParasite"/>
        </authorList>
    </citation>
    <scope>IDENTIFICATION</scope>
</reference>
<proteinExistence type="predicted"/>
<organism evidence="1 2">
    <name type="scientific">Parascaris univalens</name>
    <name type="common">Nematode worm</name>
    <dbReference type="NCBI Taxonomy" id="6257"/>
    <lineage>
        <taxon>Eukaryota</taxon>
        <taxon>Metazoa</taxon>
        <taxon>Ecdysozoa</taxon>
        <taxon>Nematoda</taxon>
        <taxon>Chromadorea</taxon>
        <taxon>Rhabditida</taxon>
        <taxon>Spirurina</taxon>
        <taxon>Ascaridomorpha</taxon>
        <taxon>Ascaridoidea</taxon>
        <taxon>Ascarididae</taxon>
        <taxon>Parascaris</taxon>
    </lineage>
</organism>